<feature type="region of interest" description="Disordered" evidence="1">
    <location>
        <begin position="503"/>
        <end position="523"/>
    </location>
</feature>
<reference evidence="4" key="2">
    <citation type="submission" date="2012-02" db="EMBL/GenBank/DDBJ databases">
        <title>Complete genome sequence of Blastococcus saxobsidens strain DD2.</title>
        <authorList>
            <person name="Genoscope."/>
        </authorList>
    </citation>
    <scope>NUCLEOTIDE SEQUENCE [LARGE SCALE GENOMIC DNA]</scope>
    <source>
        <strain evidence="4">DD2</strain>
    </source>
</reference>
<protein>
    <submittedName>
        <fullName evidence="3">HNH endonuclease</fullName>
    </submittedName>
</protein>
<dbReference type="eggNOG" id="COG1403">
    <property type="taxonomic scope" value="Bacteria"/>
</dbReference>
<accession>H6RUL7</accession>
<dbReference type="Gene3D" id="1.10.30.50">
    <property type="match status" value="1"/>
</dbReference>
<feature type="domain" description="HNH nuclease" evidence="2">
    <location>
        <begin position="413"/>
        <end position="465"/>
    </location>
</feature>
<dbReference type="InterPro" id="IPR003870">
    <property type="entry name" value="DUF222"/>
</dbReference>
<dbReference type="Pfam" id="PF02720">
    <property type="entry name" value="DUF222"/>
    <property type="match status" value="1"/>
</dbReference>
<evidence type="ECO:0000313" key="4">
    <source>
        <dbReference type="Proteomes" id="UP000007517"/>
    </source>
</evidence>
<keyword evidence="3" id="KW-0255">Endonuclease</keyword>
<dbReference type="HOGENOM" id="CLU_520400_0_0_11"/>
<proteinExistence type="predicted"/>
<feature type="compositionally biased region" description="Pro residues" evidence="1">
    <location>
        <begin position="506"/>
        <end position="523"/>
    </location>
</feature>
<dbReference type="CDD" id="cd00085">
    <property type="entry name" value="HNHc"/>
    <property type="match status" value="1"/>
</dbReference>
<evidence type="ECO:0000259" key="2">
    <source>
        <dbReference type="SMART" id="SM00507"/>
    </source>
</evidence>
<reference evidence="3 4" key="1">
    <citation type="journal article" date="2012" name="J. Bacteriol.">
        <title>Genome Sequence of Blastococcus saxobsidens DD2, a Stone-Inhabiting Bacterium.</title>
        <authorList>
            <person name="Chouaia B."/>
            <person name="Crotti E."/>
            <person name="Brusetti L."/>
            <person name="Daffonchio D."/>
            <person name="Essoussi I."/>
            <person name="Nouioui I."/>
            <person name="Sbissi I."/>
            <person name="Ghodhbane-Gtari F."/>
            <person name="Gtari M."/>
            <person name="Vacherie B."/>
            <person name="Barbe V."/>
            <person name="Medigue C."/>
            <person name="Gury J."/>
            <person name="Pujic P."/>
            <person name="Normand P."/>
        </authorList>
    </citation>
    <scope>NUCLEOTIDE SEQUENCE [LARGE SCALE GENOMIC DNA]</scope>
    <source>
        <strain evidence="3 4">DD2</strain>
    </source>
</reference>
<dbReference type="STRING" id="1146883.BLASA_2278"/>
<keyword evidence="3" id="KW-0540">Nuclease</keyword>
<evidence type="ECO:0000313" key="3">
    <source>
        <dbReference type="EMBL" id="CCG03184.1"/>
    </source>
</evidence>
<dbReference type="GO" id="GO:0004519">
    <property type="term" value="F:endonuclease activity"/>
    <property type="evidence" value="ECO:0007669"/>
    <property type="project" value="UniProtKB-KW"/>
</dbReference>
<dbReference type="AlphaFoldDB" id="H6RUL7"/>
<dbReference type="RefSeq" id="WP_014376067.1">
    <property type="nucleotide sequence ID" value="NC_016943.1"/>
</dbReference>
<sequence length="523" mass="55205">MSSGVGFAVGVTVVPVDQAPLPWEIDDPDPVRWAEPLGARLPAHRSAAEVAVLLQQIAVAEAQLAALRLELVMDLAAARPAPGDPRPGGERAGEVRPAGTSEFVADELAMVLNCSWTAAVTLLGQSETLTTRLPATHVALRVGELDWPRARAIAEELRATAPEADPAVVEAVEAAVLPGAAESSVRRLREAVRRELLARDAEAADRRRERARRGADVTVRPVGDGMSLLAMLLPQQDARACRNAVDQHAPTAKDAGDPRPIGMLRAGAAADLMLRPWDDNRPAVTAQLTVVAPLEALTVGAFLDKGATLPAAFVAPGALAHTGEVDGEPITAAHVRELLEQLDAICPGGLQAPTGGSLDIAITDATGALLAVTGRTELQRLARRGCPDHPDTGCGCPLLARPGAVDRYRPSAARQRFLRVRDRTCRHPGCSVRAGWADLDHVIAHADGGPTSCENLCCRCRRHHRLKTFAPGWRHAMTPDGVLTVITPSGVTRISRPPGFHVLTGPPAPPPPEPALADDPPPF</sequence>
<evidence type="ECO:0000256" key="1">
    <source>
        <dbReference type="SAM" id="MobiDB-lite"/>
    </source>
</evidence>
<dbReference type="InterPro" id="IPR003615">
    <property type="entry name" value="HNH_nuc"/>
</dbReference>
<dbReference type="Proteomes" id="UP000007517">
    <property type="component" value="Chromosome"/>
</dbReference>
<gene>
    <name evidence="3" type="ordered locus">BLASA_2278</name>
</gene>
<dbReference type="OrthoDB" id="5197219at2"/>
<dbReference type="SMART" id="SM00507">
    <property type="entry name" value="HNHc"/>
    <property type="match status" value="1"/>
</dbReference>
<organism evidence="3 4">
    <name type="scientific">Blastococcus saxobsidens (strain DD2)</name>
    <dbReference type="NCBI Taxonomy" id="1146883"/>
    <lineage>
        <taxon>Bacteria</taxon>
        <taxon>Bacillati</taxon>
        <taxon>Actinomycetota</taxon>
        <taxon>Actinomycetes</taxon>
        <taxon>Geodermatophilales</taxon>
        <taxon>Geodermatophilaceae</taxon>
        <taxon>Blastococcus</taxon>
    </lineage>
</organism>
<dbReference type="KEGG" id="bsd:BLASA_2278"/>
<keyword evidence="4" id="KW-1185">Reference proteome</keyword>
<name>H6RUL7_BLASD</name>
<dbReference type="EMBL" id="FO117623">
    <property type="protein sequence ID" value="CCG03184.1"/>
    <property type="molecule type" value="Genomic_DNA"/>
</dbReference>
<keyword evidence="3" id="KW-0378">Hydrolase</keyword>